<gene>
    <name evidence="2" type="ORF">HP550_12235</name>
</gene>
<keyword evidence="2" id="KW-0238">DNA-binding</keyword>
<evidence type="ECO:0000313" key="3">
    <source>
        <dbReference type="Proteomes" id="UP000565724"/>
    </source>
</evidence>
<dbReference type="AlphaFoldDB" id="A0A7Y6A3X4"/>
<dbReference type="RefSeq" id="WP_175347975.1">
    <property type="nucleotide sequence ID" value="NZ_JABMCI010000066.1"/>
</dbReference>
<evidence type="ECO:0000259" key="1">
    <source>
        <dbReference type="Pfam" id="PF22513"/>
    </source>
</evidence>
<organism evidence="2 3">
    <name type="scientific">Cellulomonas humilata</name>
    <dbReference type="NCBI Taxonomy" id="144055"/>
    <lineage>
        <taxon>Bacteria</taxon>
        <taxon>Bacillati</taxon>
        <taxon>Actinomycetota</taxon>
        <taxon>Actinomycetes</taxon>
        <taxon>Micrococcales</taxon>
        <taxon>Cellulomonadaceae</taxon>
        <taxon>Cellulomonas</taxon>
    </lineage>
</organism>
<evidence type="ECO:0000313" key="2">
    <source>
        <dbReference type="EMBL" id="NUU18019.1"/>
    </source>
</evidence>
<accession>A0A7Y6A3X4</accession>
<sequence>MAMTLRLPDDLQEALKETAEREGRSMQAVAIEAVRVYTTERTRRRDETIARLVRDHRETLSRLA</sequence>
<dbReference type="InterPro" id="IPR013321">
    <property type="entry name" value="Arc_rbn_hlx_hlx"/>
</dbReference>
<dbReference type="GO" id="GO:0003677">
    <property type="term" value="F:DNA binding"/>
    <property type="evidence" value="ECO:0007669"/>
    <property type="project" value="UniProtKB-KW"/>
</dbReference>
<reference evidence="2 3" key="1">
    <citation type="submission" date="2020-05" db="EMBL/GenBank/DDBJ databases">
        <title>Genome Sequencing of Type Strains.</title>
        <authorList>
            <person name="Lemaire J.F."/>
            <person name="Inderbitzin P."/>
            <person name="Gregorio O.A."/>
            <person name="Collins S.B."/>
            <person name="Wespe N."/>
            <person name="Knight-Connoni V."/>
        </authorList>
    </citation>
    <scope>NUCLEOTIDE SEQUENCE [LARGE SCALE GENOMIC DNA]</scope>
    <source>
        <strain evidence="2 3">ATCC 25174</strain>
    </source>
</reference>
<dbReference type="EMBL" id="JABMCI010000066">
    <property type="protein sequence ID" value="NUU18019.1"/>
    <property type="molecule type" value="Genomic_DNA"/>
</dbReference>
<dbReference type="Gene3D" id="1.10.1220.10">
    <property type="entry name" value="Met repressor-like"/>
    <property type="match status" value="1"/>
</dbReference>
<feature type="domain" description="Antitoxin FitA-like ribbon-helix-helix" evidence="1">
    <location>
        <begin position="7"/>
        <end position="32"/>
    </location>
</feature>
<keyword evidence="3" id="KW-1185">Reference proteome</keyword>
<dbReference type="Proteomes" id="UP000565724">
    <property type="component" value="Unassembled WGS sequence"/>
</dbReference>
<proteinExistence type="predicted"/>
<dbReference type="InterPro" id="IPR053853">
    <property type="entry name" value="FitA-like_RHH"/>
</dbReference>
<protein>
    <submittedName>
        <fullName evidence="2">Arc family DNA-binding protein</fullName>
    </submittedName>
</protein>
<comment type="caution">
    <text evidence="2">The sequence shown here is derived from an EMBL/GenBank/DDBJ whole genome shotgun (WGS) entry which is preliminary data.</text>
</comment>
<dbReference type="SUPFAM" id="SSF47598">
    <property type="entry name" value="Ribbon-helix-helix"/>
    <property type="match status" value="1"/>
</dbReference>
<dbReference type="Pfam" id="PF22513">
    <property type="entry name" value="FitA-like_RHH"/>
    <property type="match status" value="1"/>
</dbReference>
<dbReference type="InterPro" id="IPR010985">
    <property type="entry name" value="Ribbon_hlx_hlx"/>
</dbReference>
<name>A0A7Y6A3X4_9CELL</name>
<dbReference type="GO" id="GO:0006355">
    <property type="term" value="P:regulation of DNA-templated transcription"/>
    <property type="evidence" value="ECO:0007669"/>
    <property type="project" value="InterPro"/>
</dbReference>